<evidence type="ECO:0000313" key="2">
    <source>
        <dbReference type="Proteomes" id="UP000005239"/>
    </source>
</evidence>
<sequence length="173" mass="18881">METTVSNQTNLTGGSCRIENLVTSRSMYDYSNHIPRLHNPSLVLITSSSERLSLPIGMAMPMFLAAVALTALMHSSDWAEAKMCWKGKDTIPYPSSVFADIDDESSGAVGDLADVANRPIRIASEDETTIGFLLGRSCCTLQQDVGDDLGSVLRRERHPILLALRRVDGELVL</sequence>
<reference evidence="1" key="2">
    <citation type="submission" date="2022-06" db="UniProtKB">
        <authorList>
            <consortium name="EnsemblMetazoa"/>
        </authorList>
    </citation>
    <scope>IDENTIFICATION</scope>
    <source>
        <strain evidence="1">PS312</strain>
    </source>
</reference>
<keyword evidence="2" id="KW-1185">Reference proteome</keyword>
<dbReference type="Proteomes" id="UP000005239">
    <property type="component" value="Unassembled WGS sequence"/>
</dbReference>
<reference evidence="2" key="1">
    <citation type="journal article" date="2008" name="Nat. Genet.">
        <title>The Pristionchus pacificus genome provides a unique perspective on nematode lifestyle and parasitism.</title>
        <authorList>
            <person name="Dieterich C."/>
            <person name="Clifton S.W."/>
            <person name="Schuster L.N."/>
            <person name="Chinwalla A."/>
            <person name="Delehaunty K."/>
            <person name="Dinkelacker I."/>
            <person name="Fulton L."/>
            <person name="Fulton R."/>
            <person name="Godfrey J."/>
            <person name="Minx P."/>
            <person name="Mitreva M."/>
            <person name="Roeseler W."/>
            <person name="Tian H."/>
            <person name="Witte H."/>
            <person name="Yang S.P."/>
            <person name="Wilson R.K."/>
            <person name="Sommer R.J."/>
        </authorList>
    </citation>
    <scope>NUCLEOTIDE SEQUENCE [LARGE SCALE GENOMIC DNA]</scope>
    <source>
        <strain evidence="2">PS312</strain>
    </source>
</reference>
<proteinExistence type="predicted"/>
<organism evidence="1 2">
    <name type="scientific">Pristionchus pacificus</name>
    <name type="common">Parasitic nematode worm</name>
    <dbReference type="NCBI Taxonomy" id="54126"/>
    <lineage>
        <taxon>Eukaryota</taxon>
        <taxon>Metazoa</taxon>
        <taxon>Ecdysozoa</taxon>
        <taxon>Nematoda</taxon>
        <taxon>Chromadorea</taxon>
        <taxon>Rhabditida</taxon>
        <taxon>Rhabditina</taxon>
        <taxon>Diplogasteromorpha</taxon>
        <taxon>Diplogasteroidea</taxon>
        <taxon>Neodiplogasteridae</taxon>
        <taxon>Pristionchus</taxon>
    </lineage>
</organism>
<evidence type="ECO:0000313" key="1">
    <source>
        <dbReference type="EnsemblMetazoa" id="PPA45183.1"/>
    </source>
</evidence>
<dbReference type="EnsemblMetazoa" id="PPA45183.1">
    <property type="protein sequence ID" value="PPA45183.1"/>
    <property type="gene ID" value="WBGene00283552"/>
</dbReference>
<protein>
    <submittedName>
        <fullName evidence="1">Uncharacterized protein</fullName>
    </submittedName>
</protein>
<name>A0A2A6CC95_PRIPA</name>
<accession>A0A2A6CC95</accession>
<dbReference type="AlphaFoldDB" id="A0A2A6CC95"/>
<accession>A0A8R1ZAC3</accession>
<gene>
    <name evidence="1" type="primary">WBGene00283552</name>
</gene>